<evidence type="ECO:0000313" key="1">
    <source>
        <dbReference type="EMBL" id="MDC0715709.1"/>
    </source>
</evidence>
<dbReference type="PANTHER" id="PTHR42194:SF1">
    <property type="entry name" value="UPF0276 PROTEIN HI_1600"/>
    <property type="match status" value="1"/>
</dbReference>
<proteinExistence type="predicted"/>
<dbReference type="EMBL" id="JAQNDL010000001">
    <property type="protein sequence ID" value="MDC0715709.1"/>
    <property type="molecule type" value="Genomic_DNA"/>
</dbReference>
<protein>
    <submittedName>
        <fullName evidence="1">DUF692 domain-containing protein</fullName>
    </submittedName>
</protein>
<comment type="caution">
    <text evidence="1">The sequence shown here is derived from an EMBL/GenBank/DDBJ whole genome shotgun (WGS) entry which is preliminary data.</text>
</comment>
<dbReference type="Proteomes" id="UP001221686">
    <property type="component" value="Unassembled WGS sequence"/>
</dbReference>
<sequence>MTPPPLVGFAYRRQYRAALCEAARGPDVLELMAESFDPRLPGRIDDVRALRERYALIGHSVGLSIGSVERPPQAYLDGLARFVELVQPRVYSDHFAVTYAGGRDLGHLTPIWYGEQALEVVVNNLTAARRLLGVPICLELIAEPFSLPGAQWDQARFAAEVWRACGCGIHLDVTNVFINARNSGQCPRASIAALPAEAVQMIHAVGFGRYEHGELADTHDQDIQQELWDLLAYTFTRVRPTTAVIERDANFPPYEALLAEVDRMRSLATPLEVAS</sequence>
<dbReference type="NCBIfam" id="NF003818">
    <property type="entry name" value="PRK05409.1"/>
    <property type="match status" value="1"/>
</dbReference>
<dbReference type="RefSeq" id="WP_272084134.1">
    <property type="nucleotide sequence ID" value="NZ_JAQNDL010000001.1"/>
</dbReference>
<reference evidence="1 2" key="1">
    <citation type="submission" date="2022-11" db="EMBL/GenBank/DDBJ databases">
        <title>Minimal conservation of predation-associated metabolite biosynthetic gene clusters underscores biosynthetic potential of Myxococcota including descriptions for ten novel species: Archangium lansinium sp. nov., Myxococcus landrumus sp. nov., Nannocystis bai.</title>
        <authorList>
            <person name="Ahearne A."/>
            <person name="Stevens C."/>
            <person name="Dowd S."/>
        </authorList>
    </citation>
    <scope>NUCLEOTIDE SEQUENCE [LARGE SCALE GENOMIC DNA]</scope>
    <source>
        <strain evidence="1 2">BB15-2</strain>
    </source>
</reference>
<evidence type="ECO:0000313" key="2">
    <source>
        <dbReference type="Proteomes" id="UP001221686"/>
    </source>
</evidence>
<dbReference type="Pfam" id="PF05114">
    <property type="entry name" value="MbnB_TglH_ChrH"/>
    <property type="match status" value="1"/>
</dbReference>
<dbReference type="Gene3D" id="3.20.20.150">
    <property type="entry name" value="Divalent-metal-dependent TIM barrel enzymes"/>
    <property type="match status" value="1"/>
</dbReference>
<gene>
    <name evidence="1" type="ORF">POL25_02325</name>
</gene>
<dbReference type="PANTHER" id="PTHR42194">
    <property type="entry name" value="UPF0276 PROTEIN HI_1600"/>
    <property type="match status" value="1"/>
</dbReference>
<keyword evidence="2" id="KW-1185">Reference proteome</keyword>
<dbReference type="InterPro" id="IPR007801">
    <property type="entry name" value="MbnB/TglH/ChrH"/>
</dbReference>
<accession>A0ABT5DPW9</accession>
<name>A0ABT5DPW9_9BACT</name>
<organism evidence="1 2">
    <name type="scientific">Nannocystis bainbridge</name>
    <dbReference type="NCBI Taxonomy" id="2995303"/>
    <lineage>
        <taxon>Bacteria</taxon>
        <taxon>Pseudomonadati</taxon>
        <taxon>Myxococcota</taxon>
        <taxon>Polyangia</taxon>
        <taxon>Nannocystales</taxon>
        <taxon>Nannocystaceae</taxon>
        <taxon>Nannocystis</taxon>
    </lineage>
</organism>